<dbReference type="EMBL" id="OC919847">
    <property type="protein sequence ID" value="CAD7651962.1"/>
    <property type="molecule type" value="Genomic_DNA"/>
</dbReference>
<gene>
    <name evidence="1" type="ORF">ONB1V03_LOCUS8630</name>
</gene>
<feature type="non-terminal residue" evidence="1">
    <location>
        <position position="1"/>
    </location>
</feature>
<organism evidence="1">
    <name type="scientific">Oppiella nova</name>
    <dbReference type="NCBI Taxonomy" id="334625"/>
    <lineage>
        <taxon>Eukaryota</taxon>
        <taxon>Metazoa</taxon>
        <taxon>Ecdysozoa</taxon>
        <taxon>Arthropoda</taxon>
        <taxon>Chelicerata</taxon>
        <taxon>Arachnida</taxon>
        <taxon>Acari</taxon>
        <taxon>Acariformes</taxon>
        <taxon>Sarcoptiformes</taxon>
        <taxon>Oribatida</taxon>
        <taxon>Brachypylina</taxon>
        <taxon>Oppioidea</taxon>
        <taxon>Oppiidae</taxon>
        <taxon>Oppiella</taxon>
    </lineage>
</organism>
<proteinExistence type="predicted"/>
<evidence type="ECO:0000313" key="1">
    <source>
        <dbReference type="EMBL" id="CAD7651962.1"/>
    </source>
</evidence>
<evidence type="ECO:0000313" key="2">
    <source>
        <dbReference type="Proteomes" id="UP000728032"/>
    </source>
</evidence>
<dbReference type="Proteomes" id="UP000728032">
    <property type="component" value="Unassembled WGS sequence"/>
</dbReference>
<protein>
    <submittedName>
        <fullName evidence="1">Uncharacterized protein</fullName>
    </submittedName>
</protein>
<accession>A0A7R9M1Z9</accession>
<sequence>MKFACSIKLRGVYAVGLKCVTDISPDFDITKVENLEFGIENLEKRCCTLHVLYDCFIENGKEQCPADGDEKYSDLETILNNAKNVLDDDTCKDHTYLADQKTCSGASGLIH</sequence>
<keyword evidence="2" id="KW-1185">Reference proteome</keyword>
<dbReference type="AlphaFoldDB" id="A0A7R9M1Z9"/>
<name>A0A7R9M1Z9_9ACAR</name>
<dbReference type="EMBL" id="CAJPVJ010005022">
    <property type="protein sequence ID" value="CAG2169146.1"/>
    <property type="molecule type" value="Genomic_DNA"/>
</dbReference>
<reference evidence="1" key="1">
    <citation type="submission" date="2020-11" db="EMBL/GenBank/DDBJ databases">
        <authorList>
            <person name="Tran Van P."/>
        </authorList>
    </citation>
    <scope>NUCLEOTIDE SEQUENCE</scope>
</reference>